<organism evidence="1 2">
    <name type="scientific">Penicillium cataractarum</name>
    <dbReference type="NCBI Taxonomy" id="2100454"/>
    <lineage>
        <taxon>Eukaryota</taxon>
        <taxon>Fungi</taxon>
        <taxon>Dikarya</taxon>
        <taxon>Ascomycota</taxon>
        <taxon>Pezizomycotina</taxon>
        <taxon>Eurotiomycetes</taxon>
        <taxon>Eurotiomycetidae</taxon>
        <taxon>Eurotiales</taxon>
        <taxon>Aspergillaceae</taxon>
        <taxon>Penicillium</taxon>
    </lineage>
</organism>
<dbReference type="RefSeq" id="XP_056554155.1">
    <property type="nucleotide sequence ID" value="XM_056698742.1"/>
</dbReference>
<evidence type="ECO:0000313" key="2">
    <source>
        <dbReference type="Proteomes" id="UP001147782"/>
    </source>
</evidence>
<protein>
    <submittedName>
        <fullName evidence="1">Uncharacterized protein</fullName>
    </submittedName>
</protein>
<name>A0A9W9S0E2_9EURO</name>
<accession>A0A9W9S0E2</accession>
<proteinExistence type="predicted"/>
<sequence length="128" mass="14536">MTLQLPDFDELPPVEGMPQGCAWGVFDKDGRRDMFGTLNLLTTEVVKAATAEVRRGISISLNWPLGSIRNPNFFRKSLTHKVMKLEDGETDSHYGFDDEVEFNTQASSQWDSLCMFQTNNNFKIKSNI</sequence>
<dbReference type="AlphaFoldDB" id="A0A9W9S0E2"/>
<dbReference type="OrthoDB" id="5396at2759"/>
<dbReference type="GeneID" id="81437921"/>
<dbReference type="Proteomes" id="UP001147782">
    <property type="component" value="Unassembled WGS sequence"/>
</dbReference>
<keyword evidence="2" id="KW-1185">Reference proteome</keyword>
<dbReference type="EMBL" id="JAPZBS010000005">
    <property type="protein sequence ID" value="KAJ5369721.1"/>
    <property type="molecule type" value="Genomic_DNA"/>
</dbReference>
<comment type="caution">
    <text evidence="1">The sequence shown here is derived from an EMBL/GenBank/DDBJ whole genome shotgun (WGS) entry which is preliminary data.</text>
</comment>
<dbReference type="PANTHER" id="PTHR34861:SF10">
    <property type="entry name" value="CYCLASE"/>
    <property type="match status" value="1"/>
</dbReference>
<gene>
    <name evidence="1" type="ORF">N7496_005813</name>
</gene>
<reference evidence="1" key="1">
    <citation type="submission" date="2022-11" db="EMBL/GenBank/DDBJ databases">
        <authorList>
            <person name="Petersen C."/>
        </authorList>
    </citation>
    <scope>NUCLEOTIDE SEQUENCE</scope>
    <source>
        <strain evidence="1">IBT 29864</strain>
    </source>
</reference>
<reference evidence="1" key="2">
    <citation type="journal article" date="2023" name="IMA Fungus">
        <title>Comparative genomic study of the Penicillium genus elucidates a diverse pangenome and 15 lateral gene transfer events.</title>
        <authorList>
            <person name="Petersen C."/>
            <person name="Sorensen T."/>
            <person name="Nielsen M.R."/>
            <person name="Sondergaard T.E."/>
            <person name="Sorensen J.L."/>
            <person name="Fitzpatrick D.A."/>
            <person name="Frisvad J.C."/>
            <person name="Nielsen K.L."/>
        </authorList>
    </citation>
    <scope>NUCLEOTIDE SEQUENCE</scope>
    <source>
        <strain evidence="1">IBT 29864</strain>
    </source>
</reference>
<evidence type="ECO:0000313" key="1">
    <source>
        <dbReference type="EMBL" id="KAJ5369721.1"/>
    </source>
</evidence>
<dbReference type="PANTHER" id="PTHR34861">
    <property type="match status" value="1"/>
</dbReference>